<protein>
    <submittedName>
        <fullName evidence="1">Uncharacterized protein</fullName>
    </submittedName>
</protein>
<dbReference type="Proteomes" id="UP001595843">
    <property type="component" value="Unassembled WGS sequence"/>
</dbReference>
<sequence length="88" mass="10030">MAVKTRKIRKSNFGSAPRAINVPPGDSFSLACDFFKIQVAKIRLRPGDFVKVTCQGRSVVVFNSFFRFNRGTINLRRGEFINFFGSFF</sequence>
<dbReference type="EMBL" id="JBHSAP010000007">
    <property type="protein sequence ID" value="MFC4075630.1"/>
    <property type="molecule type" value="Genomic_DNA"/>
</dbReference>
<keyword evidence="2" id="KW-1185">Reference proteome</keyword>
<name>A0ABV8JBG2_9BACL</name>
<proteinExistence type="predicted"/>
<comment type="caution">
    <text evidence="1">The sequence shown here is derived from an EMBL/GenBank/DDBJ whole genome shotgun (WGS) entry which is preliminary data.</text>
</comment>
<gene>
    <name evidence="1" type="ORF">ACFOUO_02280</name>
</gene>
<reference evidence="2" key="1">
    <citation type="journal article" date="2019" name="Int. J. Syst. Evol. Microbiol.">
        <title>The Global Catalogue of Microorganisms (GCM) 10K type strain sequencing project: providing services to taxonomists for standard genome sequencing and annotation.</title>
        <authorList>
            <consortium name="The Broad Institute Genomics Platform"/>
            <consortium name="The Broad Institute Genome Sequencing Center for Infectious Disease"/>
            <person name="Wu L."/>
            <person name="Ma J."/>
        </authorList>
    </citation>
    <scope>NUCLEOTIDE SEQUENCE [LARGE SCALE GENOMIC DNA]</scope>
    <source>
        <strain evidence="2">IBRC-M 10813</strain>
    </source>
</reference>
<evidence type="ECO:0000313" key="1">
    <source>
        <dbReference type="EMBL" id="MFC4075630.1"/>
    </source>
</evidence>
<dbReference type="RefSeq" id="WP_380701742.1">
    <property type="nucleotide sequence ID" value="NZ_JBHSAP010000007.1"/>
</dbReference>
<organism evidence="1 2">
    <name type="scientific">Salinithrix halophila</name>
    <dbReference type="NCBI Taxonomy" id="1485204"/>
    <lineage>
        <taxon>Bacteria</taxon>
        <taxon>Bacillati</taxon>
        <taxon>Bacillota</taxon>
        <taxon>Bacilli</taxon>
        <taxon>Bacillales</taxon>
        <taxon>Thermoactinomycetaceae</taxon>
        <taxon>Salinithrix</taxon>
    </lineage>
</organism>
<accession>A0ABV8JBG2</accession>
<evidence type="ECO:0000313" key="2">
    <source>
        <dbReference type="Proteomes" id="UP001595843"/>
    </source>
</evidence>